<name>A0A066YTE7_9ACTN</name>
<dbReference type="SUPFAM" id="SSF52540">
    <property type="entry name" value="P-loop containing nucleoside triphosphate hydrolases"/>
    <property type="match status" value="1"/>
</dbReference>
<reference evidence="2 3" key="1">
    <citation type="submission" date="2014-05" db="EMBL/GenBank/DDBJ databases">
        <title>Draft Genome Sequence of Kitasatospora cheerisanensis KCTC 2395.</title>
        <authorList>
            <person name="Nam D.H."/>
        </authorList>
    </citation>
    <scope>NUCLEOTIDE SEQUENCE [LARGE SCALE GENOMIC DNA]</scope>
    <source>
        <strain evidence="2 3">KCTC 2395</strain>
    </source>
</reference>
<protein>
    <recommendedName>
        <fullName evidence="1">UvrD-like helicase C-terminal domain-containing protein</fullName>
    </recommendedName>
</protein>
<dbReference type="EMBL" id="JNBY01000147">
    <property type="protein sequence ID" value="KDN81371.1"/>
    <property type="molecule type" value="Genomic_DNA"/>
</dbReference>
<dbReference type="InterPro" id="IPR027417">
    <property type="entry name" value="P-loop_NTPase"/>
</dbReference>
<evidence type="ECO:0000313" key="3">
    <source>
        <dbReference type="Proteomes" id="UP000027178"/>
    </source>
</evidence>
<dbReference type="Proteomes" id="UP000027178">
    <property type="component" value="Unassembled WGS sequence"/>
</dbReference>
<dbReference type="Pfam" id="PF13538">
    <property type="entry name" value="UvrD_C_2"/>
    <property type="match status" value="1"/>
</dbReference>
<keyword evidence="3" id="KW-1185">Reference proteome</keyword>
<organism evidence="2 3">
    <name type="scientific">Kitasatospora cheerisanensis KCTC 2395</name>
    <dbReference type="NCBI Taxonomy" id="1348663"/>
    <lineage>
        <taxon>Bacteria</taxon>
        <taxon>Bacillati</taxon>
        <taxon>Actinomycetota</taxon>
        <taxon>Actinomycetes</taxon>
        <taxon>Kitasatosporales</taxon>
        <taxon>Streptomycetaceae</taxon>
        <taxon>Kitasatospora</taxon>
    </lineage>
</organism>
<accession>A0A066YTE7</accession>
<proteinExistence type="predicted"/>
<dbReference type="InterPro" id="IPR027785">
    <property type="entry name" value="UvrD-like_helicase_C"/>
</dbReference>
<sequence>MAPDARLAELAHLGALSAAQCKGLEFDAVVVADPAAILAQSPRGGHDLYVALTRATRRLTVAHHGPLPEPLRAAFAGRPKSG</sequence>
<comment type="caution">
    <text evidence="2">The sequence shown here is derived from an EMBL/GenBank/DDBJ whole genome shotgun (WGS) entry which is preliminary data.</text>
</comment>
<dbReference type="AlphaFoldDB" id="A0A066YTE7"/>
<evidence type="ECO:0000313" key="2">
    <source>
        <dbReference type="EMBL" id="KDN81371.1"/>
    </source>
</evidence>
<evidence type="ECO:0000259" key="1">
    <source>
        <dbReference type="Pfam" id="PF13538"/>
    </source>
</evidence>
<dbReference type="PATRIC" id="fig|1348663.4.peg.6650"/>
<feature type="domain" description="UvrD-like helicase C-terminal" evidence="1">
    <location>
        <begin position="15"/>
        <end position="61"/>
    </location>
</feature>
<dbReference type="HOGENOM" id="CLU_2553745_0_0_11"/>
<dbReference type="eggNOG" id="COG3973">
    <property type="taxonomic scope" value="Bacteria"/>
</dbReference>
<gene>
    <name evidence="2" type="ORF">KCH_68720</name>
</gene>
<dbReference type="Gene3D" id="3.40.50.300">
    <property type="entry name" value="P-loop containing nucleotide triphosphate hydrolases"/>
    <property type="match status" value="1"/>
</dbReference>